<feature type="transmembrane region" description="Helical" evidence="7">
    <location>
        <begin position="241"/>
        <end position="263"/>
    </location>
</feature>
<reference evidence="10" key="1">
    <citation type="submission" date="2020-09" db="EMBL/GenBank/DDBJ databases">
        <title>A novel bacterium of genus Paenibacillus, isolated from South China Sea.</title>
        <authorList>
            <person name="Huang H."/>
            <person name="Mo K."/>
            <person name="Hu Y."/>
        </authorList>
    </citation>
    <scope>NUCLEOTIDE SEQUENCE</scope>
    <source>
        <strain evidence="10">IB182363</strain>
    </source>
</reference>
<evidence type="ECO:0000256" key="5">
    <source>
        <dbReference type="ARBA" id="ARBA00022989"/>
    </source>
</evidence>
<evidence type="ECO:0000259" key="9">
    <source>
        <dbReference type="PROSITE" id="PS50928"/>
    </source>
</evidence>
<dbReference type="InterPro" id="IPR051393">
    <property type="entry name" value="ABC_transporter_permease"/>
</dbReference>
<evidence type="ECO:0000313" key="10">
    <source>
        <dbReference type="EMBL" id="MBD2863199.1"/>
    </source>
</evidence>
<feature type="region of interest" description="Disordered" evidence="8">
    <location>
        <begin position="1"/>
        <end position="38"/>
    </location>
</feature>
<keyword evidence="6 7" id="KW-0472">Membrane</keyword>
<comment type="subcellular location">
    <subcellularLocation>
        <location evidence="1 7">Cell membrane</location>
        <topology evidence="1 7">Multi-pass membrane protein</topology>
    </subcellularLocation>
</comment>
<evidence type="ECO:0000256" key="6">
    <source>
        <dbReference type="ARBA" id="ARBA00023136"/>
    </source>
</evidence>
<dbReference type="InterPro" id="IPR000515">
    <property type="entry name" value="MetI-like"/>
</dbReference>
<feature type="transmembrane region" description="Helical" evidence="7">
    <location>
        <begin position="111"/>
        <end position="131"/>
    </location>
</feature>
<feature type="transmembrane region" description="Helical" evidence="7">
    <location>
        <begin position="192"/>
        <end position="212"/>
    </location>
</feature>
<feature type="transmembrane region" description="Helical" evidence="7">
    <location>
        <begin position="143"/>
        <end position="163"/>
    </location>
</feature>
<organism evidence="10 11">
    <name type="scientific">Paenibacillus oceani</name>
    <dbReference type="NCBI Taxonomy" id="2772510"/>
    <lineage>
        <taxon>Bacteria</taxon>
        <taxon>Bacillati</taxon>
        <taxon>Bacillota</taxon>
        <taxon>Bacilli</taxon>
        <taxon>Bacillales</taxon>
        <taxon>Paenibacillaceae</taxon>
        <taxon>Paenibacillus</taxon>
    </lineage>
</organism>
<dbReference type="InterPro" id="IPR035906">
    <property type="entry name" value="MetI-like_sf"/>
</dbReference>
<dbReference type="SUPFAM" id="SSF161098">
    <property type="entry name" value="MetI-like"/>
    <property type="match status" value="1"/>
</dbReference>
<dbReference type="Proteomes" id="UP000639396">
    <property type="component" value="Unassembled WGS sequence"/>
</dbReference>
<dbReference type="Pfam" id="PF00528">
    <property type="entry name" value="BPD_transp_1"/>
    <property type="match status" value="1"/>
</dbReference>
<dbReference type="CDD" id="cd06261">
    <property type="entry name" value="TM_PBP2"/>
    <property type="match status" value="1"/>
</dbReference>
<comment type="caution">
    <text evidence="10">The sequence shown here is derived from an EMBL/GenBank/DDBJ whole genome shotgun (WGS) entry which is preliminary data.</text>
</comment>
<dbReference type="AlphaFoldDB" id="A0A927C996"/>
<evidence type="ECO:0000256" key="7">
    <source>
        <dbReference type="RuleBase" id="RU363032"/>
    </source>
</evidence>
<evidence type="ECO:0000256" key="8">
    <source>
        <dbReference type="SAM" id="MobiDB-lite"/>
    </source>
</evidence>
<comment type="similarity">
    <text evidence="7">Belongs to the binding-protein-dependent transport system permease family.</text>
</comment>
<feature type="transmembrane region" description="Helical" evidence="7">
    <location>
        <begin position="298"/>
        <end position="321"/>
    </location>
</feature>
<name>A0A927C996_9BACL</name>
<dbReference type="PANTHER" id="PTHR30193:SF37">
    <property type="entry name" value="INNER MEMBRANE ABC TRANSPORTER PERMEASE PROTEIN YCJO"/>
    <property type="match status" value="1"/>
</dbReference>
<proteinExistence type="inferred from homology"/>
<evidence type="ECO:0000256" key="2">
    <source>
        <dbReference type="ARBA" id="ARBA00022448"/>
    </source>
</evidence>
<dbReference type="PROSITE" id="PS50928">
    <property type="entry name" value="ABC_TM1"/>
    <property type="match status" value="1"/>
</dbReference>
<dbReference type="Gene3D" id="1.10.3720.10">
    <property type="entry name" value="MetI-like"/>
    <property type="match status" value="1"/>
</dbReference>
<evidence type="ECO:0000256" key="3">
    <source>
        <dbReference type="ARBA" id="ARBA00022475"/>
    </source>
</evidence>
<evidence type="ECO:0000313" key="11">
    <source>
        <dbReference type="Proteomes" id="UP000639396"/>
    </source>
</evidence>
<feature type="domain" description="ABC transmembrane type-1" evidence="9">
    <location>
        <begin position="106"/>
        <end position="319"/>
    </location>
</feature>
<keyword evidence="2 7" id="KW-0813">Transport</keyword>
<dbReference type="PANTHER" id="PTHR30193">
    <property type="entry name" value="ABC TRANSPORTER PERMEASE PROTEIN"/>
    <property type="match status" value="1"/>
</dbReference>
<keyword evidence="4 7" id="KW-0812">Transmembrane</keyword>
<accession>A0A927C996</accession>
<dbReference type="GO" id="GO:0005886">
    <property type="term" value="C:plasma membrane"/>
    <property type="evidence" value="ECO:0007669"/>
    <property type="project" value="UniProtKB-SubCell"/>
</dbReference>
<evidence type="ECO:0000256" key="1">
    <source>
        <dbReference type="ARBA" id="ARBA00004651"/>
    </source>
</evidence>
<sequence>MGHTDSRRNIRRNGRVNKLHQQPTAAVAEAGTKPQRSKQQWKETLTGYVFIAPMLIGVTVLMIMPILASFMLSFTEWNFLLGFKKVEFVGFANFEKLFADDIFWKSLKNNLIFILVVPISLAVSLLLAVIINRYVYFKDMFKVIYFMPYISSVVAVAIVWQVLFHPSFGPVNEFLRSIGIADPPKWIADLQFALPSVMMIMVWISIGYNLIIYTAGLQSIPKDFYEAADIDGAKAWHKFRFITLPMLSPTTFFLMITGIIGTFKVFDLIQVLTKGGPAGSTSVVVYHLYETAFVNLKMSYASTMALFLFLAIFAVTLVQWWGQRKWVNY</sequence>
<protein>
    <submittedName>
        <fullName evidence="10">Sugar ABC transporter permease</fullName>
    </submittedName>
</protein>
<keyword evidence="5 7" id="KW-1133">Transmembrane helix</keyword>
<dbReference type="GO" id="GO:0055085">
    <property type="term" value="P:transmembrane transport"/>
    <property type="evidence" value="ECO:0007669"/>
    <property type="project" value="InterPro"/>
</dbReference>
<keyword evidence="3" id="KW-1003">Cell membrane</keyword>
<dbReference type="EMBL" id="JACXJA010000017">
    <property type="protein sequence ID" value="MBD2863199.1"/>
    <property type="molecule type" value="Genomic_DNA"/>
</dbReference>
<feature type="transmembrane region" description="Helical" evidence="7">
    <location>
        <begin position="45"/>
        <end position="72"/>
    </location>
</feature>
<gene>
    <name evidence="10" type="ORF">IDH45_14495</name>
</gene>
<feature type="compositionally biased region" description="Basic residues" evidence="8">
    <location>
        <begin position="9"/>
        <end position="18"/>
    </location>
</feature>
<keyword evidence="11" id="KW-1185">Reference proteome</keyword>
<evidence type="ECO:0000256" key="4">
    <source>
        <dbReference type="ARBA" id="ARBA00022692"/>
    </source>
</evidence>